<gene>
    <name evidence="1" type="ORF">METZ01_LOCUS382382</name>
</gene>
<name>A0A382U775_9ZZZZ</name>
<organism evidence="1">
    <name type="scientific">marine metagenome</name>
    <dbReference type="NCBI Taxonomy" id="408172"/>
    <lineage>
        <taxon>unclassified sequences</taxon>
        <taxon>metagenomes</taxon>
        <taxon>ecological metagenomes</taxon>
    </lineage>
</organism>
<accession>A0A382U775</accession>
<proteinExistence type="predicted"/>
<evidence type="ECO:0000313" key="1">
    <source>
        <dbReference type="EMBL" id="SVD29528.1"/>
    </source>
</evidence>
<reference evidence="1" key="1">
    <citation type="submission" date="2018-05" db="EMBL/GenBank/DDBJ databases">
        <authorList>
            <person name="Lanie J.A."/>
            <person name="Ng W.-L."/>
            <person name="Kazmierczak K.M."/>
            <person name="Andrzejewski T.M."/>
            <person name="Davidsen T.M."/>
            <person name="Wayne K.J."/>
            <person name="Tettelin H."/>
            <person name="Glass J.I."/>
            <person name="Rusch D."/>
            <person name="Podicherti R."/>
            <person name="Tsui H.-C.T."/>
            <person name="Winkler M.E."/>
        </authorList>
    </citation>
    <scope>NUCLEOTIDE SEQUENCE</scope>
</reference>
<protein>
    <submittedName>
        <fullName evidence="1">Uncharacterized protein</fullName>
    </submittedName>
</protein>
<dbReference type="AlphaFoldDB" id="A0A382U775"/>
<sequence length="65" mass="7671">MSKTIRVLHTEWSDGWGGQEIRIINEMIAVLESYAKKSRKYVSENFSINKMTEKILKTYMDLTEK</sequence>
<dbReference type="EMBL" id="UINC01141655">
    <property type="protein sequence ID" value="SVD29528.1"/>
    <property type="molecule type" value="Genomic_DNA"/>
</dbReference>